<feature type="compositionally biased region" description="Basic and acidic residues" evidence="1">
    <location>
        <begin position="325"/>
        <end position="338"/>
    </location>
</feature>
<keyword evidence="3" id="KW-1185">Reference proteome</keyword>
<feature type="compositionally biased region" description="Acidic residues" evidence="1">
    <location>
        <begin position="339"/>
        <end position="348"/>
    </location>
</feature>
<organism evidence="2 3">
    <name type="scientific">Popillia japonica</name>
    <name type="common">Japanese beetle</name>
    <dbReference type="NCBI Taxonomy" id="7064"/>
    <lineage>
        <taxon>Eukaryota</taxon>
        <taxon>Metazoa</taxon>
        <taxon>Ecdysozoa</taxon>
        <taxon>Arthropoda</taxon>
        <taxon>Hexapoda</taxon>
        <taxon>Insecta</taxon>
        <taxon>Pterygota</taxon>
        <taxon>Neoptera</taxon>
        <taxon>Endopterygota</taxon>
        <taxon>Coleoptera</taxon>
        <taxon>Polyphaga</taxon>
        <taxon>Scarabaeiformia</taxon>
        <taxon>Scarabaeidae</taxon>
        <taxon>Rutelinae</taxon>
        <taxon>Popillia</taxon>
    </lineage>
</organism>
<dbReference type="EMBL" id="JASPKY010000114">
    <property type="protein sequence ID" value="KAK9736426.1"/>
    <property type="molecule type" value="Genomic_DNA"/>
</dbReference>
<accession>A0AAW1LRJ7</accession>
<protein>
    <recommendedName>
        <fullName evidence="4">C2H2-type domain-containing protein</fullName>
    </recommendedName>
</protein>
<dbReference type="AlphaFoldDB" id="A0AAW1LRJ7"/>
<sequence>MNDSSEEFEDFESSGSEFVPSTDTECDSEIPFIKNIILKENQPFCEISGNIYNEPEELEIGDIPLTNSYSKENRSPIAVYTKTASARERPTICPICFQDVITHFPRHLLRHHKDNEQVHFHDISIERIGKIKPYAVPVLHLPNYCEEVSEENCLLVRQKICLRIYLSKRKSMKNEMSSILQLIHTKQIELRAQNCGAKNPSLLTSSKFRKHIATTLQLMTLEQNEMEQIATFMGHTKKTHEEFYRLPQDIYQTAKVAKILLLLEKGRGNEFKGKKLSEIELNNDVYYSSESENEDEHPNLISQERREGEKENNEEEIIVGKHKGKSLEAIDINPHEEYAETDESDDAGQEERGVSRIEPTVLGSSFTAESSTADASVAVDTNGCGGISSIP</sequence>
<feature type="region of interest" description="Disordered" evidence="1">
    <location>
        <begin position="1"/>
        <end position="24"/>
    </location>
</feature>
<dbReference type="PANTHER" id="PTHR33480:SF1">
    <property type="entry name" value="TYR RECOMBINASE DOMAIN-CONTAINING PROTEIN"/>
    <property type="match status" value="1"/>
</dbReference>
<proteinExistence type="predicted"/>
<dbReference type="Proteomes" id="UP001458880">
    <property type="component" value="Unassembled WGS sequence"/>
</dbReference>
<evidence type="ECO:0000256" key="1">
    <source>
        <dbReference type="SAM" id="MobiDB-lite"/>
    </source>
</evidence>
<feature type="region of interest" description="Disordered" evidence="1">
    <location>
        <begin position="288"/>
        <end position="391"/>
    </location>
</feature>
<reference evidence="2 3" key="1">
    <citation type="journal article" date="2024" name="BMC Genomics">
        <title>De novo assembly and annotation of Popillia japonica's genome with initial clues to its potential as an invasive pest.</title>
        <authorList>
            <person name="Cucini C."/>
            <person name="Boschi S."/>
            <person name="Funari R."/>
            <person name="Cardaioli E."/>
            <person name="Iannotti N."/>
            <person name="Marturano G."/>
            <person name="Paoli F."/>
            <person name="Bruttini M."/>
            <person name="Carapelli A."/>
            <person name="Frati F."/>
            <person name="Nardi F."/>
        </authorList>
    </citation>
    <scope>NUCLEOTIDE SEQUENCE [LARGE SCALE GENOMIC DNA]</scope>
    <source>
        <strain evidence="2">DMR45628</strain>
    </source>
</reference>
<feature type="compositionally biased region" description="Acidic residues" evidence="1">
    <location>
        <begin position="1"/>
        <end position="12"/>
    </location>
</feature>
<comment type="caution">
    <text evidence="2">The sequence shown here is derived from an EMBL/GenBank/DDBJ whole genome shotgun (WGS) entry which is preliminary data.</text>
</comment>
<name>A0AAW1LRJ7_POPJA</name>
<evidence type="ECO:0000313" key="2">
    <source>
        <dbReference type="EMBL" id="KAK9736426.1"/>
    </source>
</evidence>
<feature type="compositionally biased region" description="Polar residues" evidence="1">
    <location>
        <begin position="362"/>
        <end position="374"/>
    </location>
</feature>
<dbReference type="PANTHER" id="PTHR33480">
    <property type="entry name" value="SET DOMAIN-CONTAINING PROTEIN-RELATED"/>
    <property type="match status" value="1"/>
</dbReference>
<evidence type="ECO:0000313" key="3">
    <source>
        <dbReference type="Proteomes" id="UP001458880"/>
    </source>
</evidence>
<gene>
    <name evidence="2" type="ORF">QE152_g12493</name>
</gene>
<evidence type="ECO:0008006" key="4">
    <source>
        <dbReference type="Google" id="ProtNLM"/>
    </source>
</evidence>